<reference evidence="1 2" key="1">
    <citation type="submission" date="2016-11" db="EMBL/GenBank/DDBJ databases">
        <authorList>
            <person name="Jaros S."/>
            <person name="Januszkiewicz K."/>
            <person name="Wedrychowicz H."/>
        </authorList>
    </citation>
    <scope>NUCLEOTIDE SEQUENCE [LARGE SCALE GENOMIC DNA]</scope>
    <source>
        <strain evidence="1 2">DSM 45627</strain>
    </source>
</reference>
<dbReference type="Proteomes" id="UP000186132">
    <property type="component" value="Unassembled WGS sequence"/>
</dbReference>
<evidence type="ECO:0000313" key="2">
    <source>
        <dbReference type="Proteomes" id="UP000186132"/>
    </source>
</evidence>
<dbReference type="STRING" id="1206085.SAMN05443575_0690"/>
<gene>
    <name evidence="1" type="ORF">SAMN05443575_0690</name>
</gene>
<sequence length="96" mass="10400">MGVVRVSCDRWLGLGAKYVASVDGREVGRLGRRVETVSASVDVGSHRVTVEYAGNRTAPVDVNVTAGTEVRLELVFASRRPRQARAQLHPGTRAEL</sequence>
<accession>A0A1M5DTM7</accession>
<name>A0A1M5DTM7_9ACTN</name>
<dbReference type="EMBL" id="FQVU01000001">
    <property type="protein sequence ID" value="SHF70244.1"/>
    <property type="molecule type" value="Genomic_DNA"/>
</dbReference>
<evidence type="ECO:0000313" key="1">
    <source>
        <dbReference type="EMBL" id="SHF70244.1"/>
    </source>
</evidence>
<proteinExistence type="predicted"/>
<keyword evidence="2" id="KW-1185">Reference proteome</keyword>
<protein>
    <submittedName>
        <fullName evidence="1">PEGA domain-containing protein</fullName>
    </submittedName>
</protein>
<organism evidence="1 2">
    <name type="scientific">Jatrophihabitans endophyticus</name>
    <dbReference type="NCBI Taxonomy" id="1206085"/>
    <lineage>
        <taxon>Bacteria</taxon>
        <taxon>Bacillati</taxon>
        <taxon>Actinomycetota</taxon>
        <taxon>Actinomycetes</taxon>
        <taxon>Jatrophihabitantales</taxon>
        <taxon>Jatrophihabitantaceae</taxon>
        <taxon>Jatrophihabitans</taxon>
    </lineage>
</organism>
<dbReference type="RefSeq" id="WP_073385896.1">
    <property type="nucleotide sequence ID" value="NZ_FQVU01000001.1"/>
</dbReference>
<dbReference type="AlphaFoldDB" id="A0A1M5DTM7"/>